<dbReference type="RefSeq" id="WP_089372343.1">
    <property type="nucleotide sequence ID" value="NZ_BMEP01000006.1"/>
</dbReference>
<dbReference type="InterPro" id="IPR006531">
    <property type="entry name" value="Gp5/Vgr_OB"/>
</dbReference>
<accession>A0A239AT65</accession>
<evidence type="ECO:0000313" key="2">
    <source>
        <dbReference type="EMBL" id="SNR98153.1"/>
    </source>
</evidence>
<evidence type="ECO:0000313" key="3">
    <source>
        <dbReference type="Proteomes" id="UP000198379"/>
    </source>
</evidence>
<reference evidence="2 3" key="1">
    <citation type="submission" date="2017-06" db="EMBL/GenBank/DDBJ databases">
        <authorList>
            <person name="Kim H.J."/>
            <person name="Triplett B.A."/>
        </authorList>
    </citation>
    <scope>NUCLEOTIDE SEQUENCE [LARGE SCALE GENOMIC DNA]</scope>
    <source>
        <strain evidence="2 3">DSM 25597</strain>
    </source>
</reference>
<feature type="domain" description="Gp5/Type VI secretion system Vgr protein OB-fold" evidence="1">
    <location>
        <begin position="376"/>
        <end position="450"/>
    </location>
</feature>
<dbReference type="InterPro" id="IPR006533">
    <property type="entry name" value="T6SS_Vgr_RhsGE"/>
</dbReference>
<proteinExistence type="predicted"/>
<dbReference type="SUPFAM" id="SSF69279">
    <property type="entry name" value="Phage tail proteins"/>
    <property type="match status" value="1"/>
</dbReference>
<name>A0A239AT65_9FLAO</name>
<dbReference type="InterPro" id="IPR037026">
    <property type="entry name" value="Vgr_OB-fold_dom_sf"/>
</dbReference>
<dbReference type="EMBL" id="FZNY01000005">
    <property type="protein sequence ID" value="SNR98153.1"/>
    <property type="molecule type" value="Genomic_DNA"/>
</dbReference>
<gene>
    <name evidence="2" type="ORF">SAMN06265376_10584</name>
</gene>
<dbReference type="Proteomes" id="UP000198379">
    <property type="component" value="Unassembled WGS sequence"/>
</dbReference>
<keyword evidence="3" id="KW-1185">Reference proteome</keyword>
<dbReference type="Pfam" id="PF05954">
    <property type="entry name" value="Phage_GPD"/>
    <property type="match status" value="1"/>
</dbReference>
<dbReference type="SUPFAM" id="SSF69255">
    <property type="entry name" value="gp5 N-terminal domain-like"/>
    <property type="match status" value="1"/>
</dbReference>
<sequence length="599" mass="65207">MSASTNIPFGGLATFSIKVSGKAISDELLIESITVEKYLNRISKASIIILDGQVDIGTFPVSSSNTFVPGNKITIEAGYESKNDTIFKGIVTKQSLRIDETKGTILEVECRDEAIKMIVGRKSEVFLKKKDSDIISSIIKNYSGLSSSVTATSIVWEEQVQYYTTDWDFMLARAEANGMIVTTLDGKIAVFPPTKDTKPVLEIEYGNNLMEFNADLNAITQLSNVKAIGWDYKTQKKAIGQASNSYAGAGNISSKKLSEVVGLSEYDLQSSTPIEAKSLTDWSKAQLVKSSYSKIQGEMKFQGTEVVEPGKYITLDGLGERFNGDHLVSGIVHTISNGDWITEASIGLSTVWFTEEPDVMAPPASGLLPGAQGLFNATVKKIDEDPDNQYRILVEIPLFDKKGEGIWARLTNFYSTNGAGVFFLPEVGDEVVVGFLNEDPRYPIILGSVYSNTKHKPFKGLTPNKKNSKKAIVSNSKIFIEFDDENKIFTIETPHKNTIIISDKDKKITVKDESNNSIVMSSSGIDIKSPKNINIEANQKVTIKGKQGVNIESSPGDVTVKGTNVKLTASAQLNAKASMSAQINGGMNTTIKGAMVMIN</sequence>
<protein>
    <submittedName>
        <fullName evidence="2">Rhs element Vgr protein</fullName>
    </submittedName>
</protein>
<dbReference type="NCBIfam" id="TIGR01646">
    <property type="entry name" value="vgr_GE"/>
    <property type="match status" value="1"/>
</dbReference>
<dbReference type="SUPFAM" id="SSF69349">
    <property type="entry name" value="Phage fibre proteins"/>
    <property type="match status" value="1"/>
</dbReference>
<dbReference type="AlphaFoldDB" id="A0A239AT65"/>
<dbReference type="Gene3D" id="2.40.50.230">
    <property type="entry name" value="Gp5 N-terminal domain"/>
    <property type="match status" value="1"/>
</dbReference>
<evidence type="ECO:0000259" key="1">
    <source>
        <dbReference type="Pfam" id="PF04717"/>
    </source>
</evidence>
<organism evidence="2 3">
    <name type="scientific">Dokdonia pacifica</name>
    <dbReference type="NCBI Taxonomy" id="1627892"/>
    <lineage>
        <taxon>Bacteria</taxon>
        <taxon>Pseudomonadati</taxon>
        <taxon>Bacteroidota</taxon>
        <taxon>Flavobacteriia</taxon>
        <taxon>Flavobacteriales</taxon>
        <taxon>Flavobacteriaceae</taxon>
        <taxon>Dokdonia</taxon>
    </lineage>
</organism>
<dbReference type="Pfam" id="PF04717">
    <property type="entry name" value="Phage_base_V"/>
    <property type="match status" value="1"/>
</dbReference>
<dbReference type="OrthoDB" id="1907165at2"/>